<dbReference type="Proteomes" id="UP000094336">
    <property type="component" value="Unassembled WGS sequence"/>
</dbReference>
<feature type="non-terminal residue" evidence="2">
    <location>
        <position position="1"/>
    </location>
</feature>
<evidence type="ECO:0000313" key="2">
    <source>
        <dbReference type="EMBL" id="ODQ80382.1"/>
    </source>
</evidence>
<dbReference type="SUPFAM" id="SSF47616">
    <property type="entry name" value="GST C-terminal domain-like"/>
    <property type="match status" value="1"/>
</dbReference>
<dbReference type="AlphaFoldDB" id="A0A1E3QTN8"/>
<evidence type="ECO:0000259" key="1">
    <source>
        <dbReference type="PROSITE" id="PS50405"/>
    </source>
</evidence>
<name>A0A1E3QTN8_9ASCO</name>
<sequence length="80" mass="8946">RLYSVLEAYLARNSKNGSLYLVGDHYSISDIAIFPWVNVFSYLGIEITEYPLVAKWLETIAALPEVKKGLTVPAPYPSRG</sequence>
<accession>A0A1E3QTN8</accession>
<gene>
    <name evidence="2" type="ORF">BABINDRAFT_161330</name>
</gene>
<dbReference type="InterPro" id="IPR010987">
    <property type="entry name" value="Glutathione-S-Trfase_C-like"/>
</dbReference>
<feature type="domain" description="GST C-terminal" evidence="1">
    <location>
        <begin position="1"/>
        <end position="77"/>
    </location>
</feature>
<dbReference type="PANTHER" id="PTHR44051:SF8">
    <property type="entry name" value="GLUTATHIONE S-TRANSFERASE GSTA"/>
    <property type="match status" value="1"/>
</dbReference>
<proteinExistence type="predicted"/>
<evidence type="ECO:0000313" key="3">
    <source>
        <dbReference type="Proteomes" id="UP000094336"/>
    </source>
</evidence>
<dbReference type="EMBL" id="KV454430">
    <property type="protein sequence ID" value="ODQ80382.1"/>
    <property type="molecule type" value="Genomic_DNA"/>
</dbReference>
<keyword evidence="3" id="KW-1185">Reference proteome</keyword>
<dbReference type="InterPro" id="IPR004046">
    <property type="entry name" value="GST_C"/>
</dbReference>
<reference evidence="3" key="1">
    <citation type="submission" date="2016-05" db="EMBL/GenBank/DDBJ databases">
        <title>Comparative genomics of biotechnologically important yeasts.</title>
        <authorList>
            <consortium name="DOE Joint Genome Institute"/>
            <person name="Riley R."/>
            <person name="Haridas S."/>
            <person name="Wolfe K.H."/>
            <person name="Lopes M.R."/>
            <person name="Hittinger C.T."/>
            <person name="Goker M."/>
            <person name="Salamov A."/>
            <person name="Wisecaver J."/>
            <person name="Long T.M."/>
            <person name="Aerts A.L."/>
            <person name="Barry K."/>
            <person name="Choi C."/>
            <person name="Clum A."/>
            <person name="Coughlan A.Y."/>
            <person name="Deshpande S."/>
            <person name="Douglass A.P."/>
            <person name="Hanson S.J."/>
            <person name="Klenk H.-P."/>
            <person name="Labutti K."/>
            <person name="Lapidus A."/>
            <person name="Lindquist E."/>
            <person name="Lipzen A."/>
            <person name="Meier-Kolthoff J.P."/>
            <person name="Ohm R.A."/>
            <person name="Otillar R.P."/>
            <person name="Pangilinan J."/>
            <person name="Peng Y."/>
            <person name="Rokas A."/>
            <person name="Rosa C.A."/>
            <person name="Scheuner C."/>
            <person name="Sibirny A.A."/>
            <person name="Slot J.C."/>
            <person name="Stielow J.B."/>
            <person name="Sun H."/>
            <person name="Kurtzman C.P."/>
            <person name="Blackwell M."/>
            <person name="Grigoriev I.V."/>
            <person name="Jeffries T.W."/>
        </authorList>
    </citation>
    <scope>NUCLEOTIDE SEQUENCE [LARGE SCALE GENOMIC DNA]</scope>
    <source>
        <strain evidence="3">NRRL Y-12698</strain>
    </source>
</reference>
<dbReference type="GeneID" id="30146600"/>
<dbReference type="OrthoDB" id="422574at2759"/>
<dbReference type="Gene3D" id="1.20.1050.10">
    <property type="match status" value="1"/>
</dbReference>
<dbReference type="RefSeq" id="XP_018985710.1">
    <property type="nucleotide sequence ID" value="XM_019128747.1"/>
</dbReference>
<dbReference type="PANTHER" id="PTHR44051">
    <property type="entry name" value="GLUTATHIONE S-TRANSFERASE-RELATED"/>
    <property type="match status" value="1"/>
</dbReference>
<dbReference type="InterPro" id="IPR036282">
    <property type="entry name" value="Glutathione-S-Trfase_C_sf"/>
</dbReference>
<dbReference type="PROSITE" id="PS50405">
    <property type="entry name" value="GST_CTER"/>
    <property type="match status" value="1"/>
</dbReference>
<protein>
    <recommendedName>
        <fullName evidence="1">GST C-terminal domain-containing protein</fullName>
    </recommendedName>
</protein>
<dbReference type="Pfam" id="PF00043">
    <property type="entry name" value="GST_C"/>
    <property type="match status" value="1"/>
</dbReference>
<dbReference type="STRING" id="984486.A0A1E3QTN8"/>
<organism evidence="2 3">
    <name type="scientific">Babjeviella inositovora NRRL Y-12698</name>
    <dbReference type="NCBI Taxonomy" id="984486"/>
    <lineage>
        <taxon>Eukaryota</taxon>
        <taxon>Fungi</taxon>
        <taxon>Dikarya</taxon>
        <taxon>Ascomycota</taxon>
        <taxon>Saccharomycotina</taxon>
        <taxon>Pichiomycetes</taxon>
        <taxon>Serinales incertae sedis</taxon>
        <taxon>Babjeviella</taxon>
    </lineage>
</organism>